<dbReference type="EMBL" id="JAECZB010000002">
    <property type="protein sequence ID" value="MBH8551093.1"/>
    <property type="molecule type" value="Genomic_DNA"/>
</dbReference>
<accession>A0A8J7H2Y0</accession>
<name>A0A8J7H2Y0_9CYAN</name>
<evidence type="ECO:0000313" key="3">
    <source>
        <dbReference type="Proteomes" id="UP000599391"/>
    </source>
</evidence>
<comment type="caution">
    <text evidence="2">The sequence shown here is derived from an EMBL/GenBank/DDBJ whole genome shotgun (WGS) entry which is preliminary data.</text>
</comment>
<feature type="compositionally biased region" description="Basic and acidic residues" evidence="1">
    <location>
        <begin position="1"/>
        <end position="19"/>
    </location>
</feature>
<proteinExistence type="predicted"/>
<feature type="region of interest" description="Disordered" evidence="1">
    <location>
        <begin position="1"/>
        <end position="51"/>
    </location>
</feature>
<organism evidence="2 3">
    <name type="scientific">Atlanticothrix silvestris CENA357</name>
    <dbReference type="NCBI Taxonomy" id="1725252"/>
    <lineage>
        <taxon>Bacteria</taxon>
        <taxon>Bacillati</taxon>
        <taxon>Cyanobacteriota</taxon>
        <taxon>Cyanophyceae</taxon>
        <taxon>Nostocales</taxon>
        <taxon>Nodulariaceae</taxon>
        <taxon>Atlanticothrix</taxon>
        <taxon>Atlanticothrix silvestris</taxon>
    </lineage>
</organism>
<sequence length="69" mass="8129">MQLKRWESPRREGRNDKGKGGSARKRQLKKQRQMLRQRLKESNKAENSTSEVIDKGKIVILPLSFWALH</sequence>
<evidence type="ECO:0000256" key="1">
    <source>
        <dbReference type="SAM" id="MobiDB-lite"/>
    </source>
</evidence>
<feature type="compositionally biased region" description="Basic residues" evidence="1">
    <location>
        <begin position="22"/>
        <end position="37"/>
    </location>
</feature>
<dbReference type="AlphaFoldDB" id="A0A8J7H2Y0"/>
<evidence type="ECO:0000313" key="2">
    <source>
        <dbReference type="EMBL" id="MBH8551093.1"/>
    </source>
</evidence>
<protein>
    <submittedName>
        <fullName evidence="2">Uncharacterized protein</fullName>
    </submittedName>
</protein>
<reference evidence="2 3" key="1">
    <citation type="journal article" date="2021" name="Int. J. Syst. Evol. Microbiol.">
        <title>Amazonocrinis nigriterrae gen. nov., sp. nov., Atlanticothrix silvestris gen. nov., sp. nov. and Dendronalium phyllosphericum gen. nov., sp. nov., nostocacean cyanobacteria from Brazilian environments.</title>
        <authorList>
            <person name="Alvarenga D.O."/>
            <person name="Andreote A.P.D."/>
            <person name="Branco L.H.Z."/>
            <person name="Delbaje E."/>
            <person name="Cruz R.B."/>
            <person name="Varani A.M."/>
            <person name="Fiore M.F."/>
        </authorList>
    </citation>
    <scope>NUCLEOTIDE SEQUENCE [LARGE SCALE GENOMIC DNA]</scope>
    <source>
        <strain evidence="2 3">CENA357</strain>
    </source>
</reference>
<keyword evidence="3" id="KW-1185">Reference proteome</keyword>
<dbReference type="RefSeq" id="WP_214437409.1">
    <property type="nucleotide sequence ID" value="NZ_JAECZB010000002.1"/>
</dbReference>
<dbReference type="Proteomes" id="UP000599391">
    <property type="component" value="Unassembled WGS sequence"/>
</dbReference>
<gene>
    <name evidence="2" type="ORF">I8751_01550</name>
</gene>